<dbReference type="SUPFAM" id="SSF50129">
    <property type="entry name" value="GroES-like"/>
    <property type="match status" value="1"/>
</dbReference>
<comment type="caution">
    <text evidence="3">The sequence shown here is derived from an EMBL/GenBank/DDBJ whole genome shotgun (WGS) entry which is preliminary data.</text>
</comment>
<dbReference type="CDD" id="cd08241">
    <property type="entry name" value="QOR1"/>
    <property type="match status" value="1"/>
</dbReference>
<evidence type="ECO:0000256" key="1">
    <source>
        <dbReference type="SAM" id="MobiDB-lite"/>
    </source>
</evidence>
<accession>A0ABU2KQY5</accession>
<dbReference type="Gene3D" id="3.40.50.720">
    <property type="entry name" value="NAD(P)-binding Rossmann-like Domain"/>
    <property type="match status" value="1"/>
</dbReference>
<dbReference type="InterPro" id="IPR013149">
    <property type="entry name" value="ADH-like_C"/>
</dbReference>
<dbReference type="InterPro" id="IPR051397">
    <property type="entry name" value="Zn-ADH-like_protein"/>
</dbReference>
<reference evidence="4" key="1">
    <citation type="submission" date="2023-07" db="EMBL/GenBank/DDBJ databases">
        <title>30 novel species of actinomycetes from the DSMZ collection.</title>
        <authorList>
            <person name="Nouioui I."/>
        </authorList>
    </citation>
    <scope>NUCLEOTIDE SEQUENCE [LARGE SCALE GENOMIC DNA]</scope>
    <source>
        <strain evidence="4">DSM 45055</strain>
    </source>
</reference>
<dbReference type="SUPFAM" id="SSF51735">
    <property type="entry name" value="NAD(P)-binding Rossmann-fold domains"/>
    <property type="match status" value="1"/>
</dbReference>
<dbReference type="EC" id="1.-.-.-" evidence="3"/>
<evidence type="ECO:0000259" key="2">
    <source>
        <dbReference type="SMART" id="SM00829"/>
    </source>
</evidence>
<sequence>MRAIQITEFGGPEVLNPADLPDPVAGPGDLLIEVERAGVNYADTHRVEDTYLSSSALPLVPGSEVAGRTPDGRRVVAMVESGGYAERAAAPAGMAVDIPDGVDAGTALALLVQGSTAWVLLRRNVHLAEGESVAVHAGAGGVGSIAVQLAKAFGAGRVIATAGSSEKRELALELGADAAVDSRAEDMTAALVEANEGRRVDAVLDMTGGRVTDESLRALAPFGRLAFYGMASRKAPKPVQLPNLMRHSATVSGMWLPHAFQLPGDVVGRAMAEMFELVRTGRLRAVVGGEYPLADARRAHEDLRSRTTQGKLVLDPTREA</sequence>
<organism evidence="3 4">
    <name type="scientific">Streptomonospora wellingtoniae</name>
    <dbReference type="NCBI Taxonomy" id="3075544"/>
    <lineage>
        <taxon>Bacteria</taxon>
        <taxon>Bacillati</taxon>
        <taxon>Actinomycetota</taxon>
        <taxon>Actinomycetes</taxon>
        <taxon>Streptosporangiales</taxon>
        <taxon>Nocardiopsidaceae</taxon>
        <taxon>Streptomonospora</taxon>
    </lineage>
</organism>
<name>A0ABU2KQY5_9ACTN</name>
<evidence type="ECO:0000313" key="4">
    <source>
        <dbReference type="Proteomes" id="UP001183226"/>
    </source>
</evidence>
<dbReference type="Gene3D" id="3.90.180.10">
    <property type="entry name" value="Medium-chain alcohol dehydrogenases, catalytic domain"/>
    <property type="match status" value="1"/>
</dbReference>
<dbReference type="RefSeq" id="WP_311544124.1">
    <property type="nucleotide sequence ID" value="NZ_JAVREK010000004.1"/>
</dbReference>
<dbReference type="GO" id="GO:0016491">
    <property type="term" value="F:oxidoreductase activity"/>
    <property type="evidence" value="ECO:0007669"/>
    <property type="project" value="UniProtKB-KW"/>
</dbReference>
<dbReference type="PANTHER" id="PTHR43677">
    <property type="entry name" value="SHORT-CHAIN DEHYDROGENASE/REDUCTASE"/>
    <property type="match status" value="1"/>
</dbReference>
<dbReference type="InterPro" id="IPR011032">
    <property type="entry name" value="GroES-like_sf"/>
</dbReference>
<evidence type="ECO:0000313" key="3">
    <source>
        <dbReference type="EMBL" id="MDT0301680.1"/>
    </source>
</evidence>
<dbReference type="PANTHER" id="PTHR43677:SF4">
    <property type="entry name" value="QUINONE OXIDOREDUCTASE-LIKE PROTEIN 2"/>
    <property type="match status" value="1"/>
</dbReference>
<protein>
    <submittedName>
        <fullName evidence="3">NADPH:quinone oxidoreductase family protein</fullName>
        <ecNumber evidence="3">1.-.-.-</ecNumber>
    </submittedName>
</protein>
<dbReference type="InterPro" id="IPR036291">
    <property type="entry name" value="NAD(P)-bd_dom_sf"/>
</dbReference>
<keyword evidence="3" id="KW-0560">Oxidoreductase</keyword>
<gene>
    <name evidence="3" type="ORF">RM446_06075</name>
</gene>
<dbReference type="Pfam" id="PF08240">
    <property type="entry name" value="ADH_N"/>
    <property type="match status" value="1"/>
</dbReference>
<dbReference type="EMBL" id="JAVREK010000004">
    <property type="protein sequence ID" value="MDT0301680.1"/>
    <property type="molecule type" value="Genomic_DNA"/>
</dbReference>
<dbReference type="Proteomes" id="UP001183226">
    <property type="component" value="Unassembled WGS sequence"/>
</dbReference>
<feature type="domain" description="Enoyl reductase (ER)" evidence="2">
    <location>
        <begin position="10"/>
        <end position="314"/>
    </location>
</feature>
<feature type="region of interest" description="Disordered" evidence="1">
    <location>
        <begin position="300"/>
        <end position="320"/>
    </location>
</feature>
<keyword evidence="4" id="KW-1185">Reference proteome</keyword>
<dbReference type="InterPro" id="IPR020843">
    <property type="entry name" value="ER"/>
</dbReference>
<dbReference type="Pfam" id="PF00107">
    <property type="entry name" value="ADH_zinc_N"/>
    <property type="match status" value="1"/>
</dbReference>
<proteinExistence type="predicted"/>
<dbReference type="InterPro" id="IPR013154">
    <property type="entry name" value="ADH-like_N"/>
</dbReference>
<dbReference type="SMART" id="SM00829">
    <property type="entry name" value="PKS_ER"/>
    <property type="match status" value="1"/>
</dbReference>